<accession>A0A967F0I6</accession>
<evidence type="ECO:0000256" key="3">
    <source>
        <dbReference type="ARBA" id="ARBA00023163"/>
    </source>
</evidence>
<keyword evidence="6" id="KW-1185">Reference proteome</keyword>
<dbReference type="PROSITE" id="PS50932">
    <property type="entry name" value="HTH_LACI_2"/>
    <property type="match status" value="1"/>
</dbReference>
<evidence type="ECO:0000256" key="1">
    <source>
        <dbReference type="ARBA" id="ARBA00023015"/>
    </source>
</evidence>
<comment type="caution">
    <text evidence="5">The sequence shown here is derived from an EMBL/GenBank/DDBJ whole genome shotgun (WGS) entry which is preliminary data.</text>
</comment>
<dbReference type="Proteomes" id="UP000761264">
    <property type="component" value="Unassembled WGS sequence"/>
</dbReference>
<dbReference type="Pfam" id="PF13377">
    <property type="entry name" value="Peripla_BP_3"/>
    <property type="match status" value="1"/>
</dbReference>
<dbReference type="Pfam" id="PF00356">
    <property type="entry name" value="LacI"/>
    <property type="match status" value="1"/>
</dbReference>
<dbReference type="SUPFAM" id="SSF53822">
    <property type="entry name" value="Periplasmic binding protein-like I"/>
    <property type="match status" value="1"/>
</dbReference>
<keyword evidence="2" id="KW-0238">DNA-binding</keyword>
<keyword evidence="3" id="KW-0804">Transcription</keyword>
<dbReference type="CDD" id="cd01392">
    <property type="entry name" value="HTH_LacI"/>
    <property type="match status" value="1"/>
</dbReference>
<dbReference type="AlphaFoldDB" id="A0A967F0I6"/>
<evidence type="ECO:0000256" key="2">
    <source>
        <dbReference type="ARBA" id="ARBA00023125"/>
    </source>
</evidence>
<dbReference type="Gene3D" id="1.10.260.40">
    <property type="entry name" value="lambda repressor-like DNA-binding domains"/>
    <property type="match status" value="1"/>
</dbReference>
<dbReference type="SUPFAM" id="SSF47413">
    <property type="entry name" value="lambda repressor-like DNA-binding domains"/>
    <property type="match status" value="1"/>
</dbReference>
<evidence type="ECO:0000313" key="5">
    <source>
        <dbReference type="EMBL" id="NIA70871.1"/>
    </source>
</evidence>
<feature type="domain" description="HTH lacI-type" evidence="4">
    <location>
        <begin position="6"/>
        <end position="60"/>
    </location>
</feature>
<proteinExistence type="predicted"/>
<gene>
    <name evidence="5" type="ORF">HBA54_19920</name>
</gene>
<dbReference type="InterPro" id="IPR000843">
    <property type="entry name" value="HTH_LacI"/>
</dbReference>
<dbReference type="RefSeq" id="WP_167227902.1">
    <property type="nucleotide sequence ID" value="NZ_JAAQPH010000016.1"/>
</dbReference>
<dbReference type="InterPro" id="IPR028082">
    <property type="entry name" value="Peripla_BP_I"/>
</dbReference>
<dbReference type="PANTHER" id="PTHR30146">
    <property type="entry name" value="LACI-RELATED TRANSCRIPTIONAL REPRESSOR"/>
    <property type="match status" value="1"/>
</dbReference>
<dbReference type="Gene3D" id="3.40.50.2300">
    <property type="match status" value="2"/>
</dbReference>
<dbReference type="InterPro" id="IPR010982">
    <property type="entry name" value="Lambda_DNA-bd_dom_sf"/>
</dbReference>
<dbReference type="EMBL" id="JAAQPH010000016">
    <property type="protein sequence ID" value="NIA70871.1"/>
    <property type="molecule type" value="Genomic_DNA"/>
</dbReference>
<dbReference type="GO" id="GO:0000976">
    <property type="term" value="F:transcription cis-regulatory region binding"/>
    <property type="evidence" value="ECO:0007669"/>
    <property type="project" value="TreeGrafter"/>
</dbReference>
<keyword evidence="1" id="KW-0805">Transcription regulation</keyword>
<dbReference type="InterPro" id="IPR046335">
    <property type="entry name" value="LacI/GalR-like_sensor"/>
</dbReference>
<dbReference type="PANTHER" id="PTHR30146:SF33">
    <property type="entry name" value="TRANSCRIPTIONAL REGULATOR"/>
    <property type="match status" value="1"/>
</dbReference>
<dbReference type="PROSITE" id="PS00356">
    <property type="entry name" value="HTH_LACI_1"/>
    <property type="match status" value="1"/>
</dbReference>
<organism evidence="5 6">
    <name type="scientific">Pelagibius litoralis</name>
    <dbReference type="NCBI Taxonomy" id="374515"/>
    <lineage>
        <taxon>Bacteria</taxon>
        <taxon>Pseudomonadati</taxon>
        <taxon>Pseudomonadota</taxon>
        <taxon>Alphaproteobacteria</taxon>
        <taxon>Rhodospirillales</taxon>
        <taxon>Rhodovibrionaceae</taxon>
        <taxon>Pelagibius</taxon>
    </lineage>
</organism>
<evidence type="ECO:0000259" key="4">
    <source>
        <dbReference type="PROSITE" id="PS50932"/>
    </source>
</evidence>
<dbReference type="SMART" id="SM00354">
    <property type="entry name" value="HTH_LACI"/>
    <property type="match status" value="1"/>
</dbReference>
<dbReference type="GO" id="GO:0003700">
    <property type="term" value="F:DNA-binding transcription factor activity"/>
    <property type="evidence" value="ECO:0007669"/>
    <property type="project" value="TreeGrafter"/>
</dbReference>
<dbReference type="CDD" id="cd01575">
    <property type="entry name" value="PBP1_GntR"/>
    <property type="match status" value="1"/>
</dbReference>
<protein>
    <submittedName>
        <fullName evidence="5">LacI family transcriptional regulator</fullName>
    </submittedName>
</protein>
<name>A0A967F0I6_9PROT</name>
<reference evidence="5" key="1">
    <citation type="submission" date="2020-03" db="EMBL/GenBank/DDBJ databases">
        <title>Genome of Pelagibius litoralis DSM 21314T.</title>
        <authorList>
            <person name="Wang G."/>
        </authorList>
    </citation>
    <scope>NUCLEOTIDE SEQUENCE</scope>
    <source>
        <strain evidence="5">DSM 21314</strain>
    </source>
</reference>
<sequence>MSVKNARLQEVARAAGVSYITAWRALNDPDLVSEKTRAKVSRAVEDTGYLPNAVARSLVSASSGVIGAIVPTLEDSIFADTIQGVADVLHSAGQELLVGLSSYDSRREAELIRAFMGRQIDGLILTGRNHEADVQRLLKSGRAAVVEVWDYGEPAIDMLVGFSNTEMARAVTAFLCTKGYRHIAFVTVSGRRRGRERLAGYRKELAARNLSIDPALEITCAPTLSGGGDALDHLMALDRPPDAIFFNGDTIAIGAHLRGRAKGLTYPADVALVGVHDLEIARHVDPPLTSVRIPRYRIGEQAAKLLLARGQGKSDAPEKQNLGFEIVERGTT</sequence>
<evidence type="ECO:0000313" key="6">
    <source>
        <dbReference type="Proteomes" id="UP000761264"/>
    </source>
</evidence>